<dbReference type="HAMAP" id="MF_00235">
    <property type="entry name" value="Adenylate_kinase_Adk"/>
    <property type="match status" value="1"/>
</dbReference>
<evidence type="ECO:0000256" key="5">
    <source>
        <dbReference type="HAMAP-Rule" id="MF_00235"/>
    </source>
</evidence>
<dbReference type="GO" id="GO:0008270">
    <property type="term" value="F:zinc ion binding"/>
    <property type="evidence" value="ECO:0007669"/>
    <property type="project" value="UniProtKB-UniRule"/>
</dbReference>
<feature type="binding site" evidence="5">
    <location>
        <position position="160"/>
    </location>
    <ligand>
        <name>AMP</name>
        <dbReference type="ChEBI" id="CHEBI:456215"/>
    </ligand>
</feature>
<feature type="binding site" evidence="5">
    <location>
        <position position="150"/>
    </location>
    <ligand>
        <name>Zn(2+)</name>
        <dbReference type="ChEBI" id="CHEBI:29105"/>
        <note>structural</note>
    </ligand>
</feature>
<dbReference type="InterPro" id="IPR033690">
    <property type="entry name" value="Adenylat_kinase_CS"/>
</dbReference>
<feature type="binding site" evidence="5">
    <location>
        <begin position="57"/>
        <end position="59"/>
    </location>
    <ligand>
        <name>AMP</name>
        <dbReference type="ChEBI" id="CHEBI:456215"/>
    </ligand>
</feature>
<gene>
    <name evidence="5" type="primary">adk</name>
</gene>
<dbReference type="Gene3D" id="3.40.50.300">
    <property type="entry name" value="P-loop containing nucleotide triphosphate hydrolases"/>
    <property type="match status" value="1"/>
</dbReference>
<evidence type="ECO:0000256" key="4">
    <source>
        <dbReference type="ARBA" id="ARBA00022777"/>
    </source>
</evidence>
<dbReference type="GO" id="GO:0005737">
    <property type="term" value="C:cytoplasm"/>
    <property type="evidence" value="ECO:0007669"/>
    <property type="project" value="UniProtKB-SubCell"/>
</dbReference>
<feature type="binding site" evidence="5">
    <location>
        <position position="127"/>
    </location>
    <ligand>
        <name>ATP</name>
        <dbReference type="ChEBI" id="CHEBI:30616"/>
    </ligand>
</feature>
<keyword evidence="4 5" id="KW-0418">Kinase</keyword>
<dbReference type="InterPro" id="IPR036193">
    <property type="entry name" value="ADK_active_lid_dom_sf"/>
</dbReference>
<dbReference type="AlphaFoldDB" id="A0A0H4TCB8"/>
<keyword evidence="3 5" id="KW-0547">Nucleotide-binding</keyword>
<comment type="function">
    <text evidence="5">Catalyzes the reversible transfer of the terminal phosphate group between ATP and AMP. Plays an important role in cellular energy homeostasis and in adenine nucleotide metabolism.</text>
</comment>
<dbReference type="PANTHER" id="PTHR23359">
    <property type="entry name" value="NUCLEOTIDE KINASE"/>
    <property type="match status" value="1"/>
</dbReference>
<feature type="binding site" evidence="5">
    <location>
        <position position="199"/>
    </location>
    <ligand>
        <name>ATP</name>
        <dbReference type="ChEBI" id="CHEBI:30616"/>
    </ligand>
</feature>
<feature type="binding site" evidence="5">
    <location>
        <position position="92"/>
    </location>
    <ligand>
        <name>AMP</name>
        <dbReference type="ChEBI" id="CHEBI:456215"/>
    </ligand>
</feature>
<evidence type="ECO:0000256" key="3">
    <source>
        <dbReference type="ARBA" id="ARBA00022741"/>
    </source>
</evidence>
<accession>A0A0H4TCB8</accession>
<evidence type="ECO:0000313" key="9">
    <source>
        <dbReference type="EMBL" id="AKQ04162.1"/>
    </source>
</evidence>
<feature type="binding site" evidence="5">
    <location>
        <position position="153"/>
    </location>
    <ligand>
        <name>Zn(2+)</name>
        <dbReference type="ChEBI" id="CHEBI:29105"/>
        <note>structural</note>
    </ligand>
</feature>
<name>A0A0H4TCB8_9BACT</name>
<dbReference type="PROSITE" id="PS00113">
    <property type="entry name" value="ADENYLATE_KINASE"/>
    <property type="match status" value="1"/>
</dbReference>
<dbReference type="CDD" id="cd01428">
    <property type="entry name" value="ADK"/>
    <property type="match status" value="1"/>
</dbReference>
<comment type="similarity">
    <text evidence="5 6">Belongs to the adenylate kinase family.</text>
</comment>
<protein>
    <recommendedName>
        <fullName evidence="5 7">Adenylate kinase</fullName>
        <shortName evidence="5">AK</shortName>
        <ecNumber evidence="5 7">2.7.4.3</ecNumber>
    </recommendedName>
    <alternativeName>
        <fullName evidence="5">ATP-AMP transphosphorylase</fullName>
    </alternativeName>
    <alternativeName>
        <fullName evidence="5">ATP:AMP phosphotransferase</fullName>
    </alternativeName>
    <alternativeName>
        <fullName evidence="5">Adenylate monophosphate kinase</fullName>
    </alternativeName>
</protein>
<feature type="binding site" evidence="5">
    <location>
        <position position="36"/>
    </location>
    <ligand>
        <name>AMP</name>
        <dbReference type="ChEBI" id="CHEBI:456215"/>
    </ligand>
</feature>
<comment type="subcellular location">
    <subcellularLocation>
        <location evidence="5 7">Cytoplasm</location>
    </subcellularLocation>
</comment>
<comment type="pathway">
    <text evidence="5">Purine metabolism; AMP biosynthesis via salvage pathway; AMP from ADP: step 1/1.</text>
</comment>
<keyword evidence="2 5" id="KW-0545">Nucleotide biosynthesis</keyword>
<dbReference type="PRINTS" id="PR00094">
    <property type="entry name" value="ADENYLTKNASE"/>
</dbReference>
<keyword evidence="5" id="KW-0479">Metal-binding</keyword>
<proteinExistence type="inferred from homology"/>
<dbReference type="Pfam" id="PF05191">
    <property type="entry name" value="ADK_lid"/>
    <property type="match status" value="1"/>
</dbReference>
<dbReference type="EMBL" id="KT007030">
    <property type="protein sequence ID" value="AKQ04162.1"/>
    <property type="molecule type" value="Genomic_DNA"/>
</dbReference>
<evidence type="ECO:0000256" key="6">
    <source>
        <dbReference type="RuleBase" id="RU003330"/>
    </source>
</evidence>
<feature type="binding site" evidence="5">
    <location>
        <position position="133"/>
    </location>
    <ligand>
        <name>Zn(2+)</name>
        <dbReference type="ChEBI" id="CHEBI:29105"/>
        <note>structural</note>
    </ligand>
</feature>
<dbReference type="InterPro" id="IPR007862">
    <property type="entry name" value="Adenylate_kinase_lid-dom"/>
</dbReference>
<comment type="subunit">
    <text evidence="5 7">Monomer.</text>
</comment>
<dbReference type="Pfam" id="PF00406">
    <property type="entry name" value="ADK"/>
    <property type="match status" value="1"/>
</dbReference>
<comment type="domain">
    <text evidence="5">Consists of three domains, a large central CORE domain and two small peripheral domains, NMPbind and LID, which undergo movements during catalysis. The LID domain closes over the site of phosphoryl transfer upon ATP binding. Assembling and dissambling the active center during each catalytic cycle provides an effective means to prevent ATP hydrolysis. Some bacteria have evolved a zinc-coordinating structure that stabilizes the LID domain.</text>
</comment>
<dbReference type="GO" id="GO:0044209">
    <property type="term" value="P:AMP salvage"/>
    <property type="evidence" value="ECO:0007669"/>
    <property type="project" value="UniProtKB-UniRule"/>
</dbReference>
<evidence type="ECO:0000256" key="1">
    <source>
        <dbReference type="ARBA" id="ARBA00022679"/>
    </source>
</evidence>
<dbReference type="InterPro" id="IPR000850">
    <property type="entry name" value="Adenylat/UMP-CMP_kin"/>
</dbReference>
<dbReference type="SUPFAM" id="SSF52540">
    <property type="entry name" value="P-loop containing nucleoside triphosphate hydrolases"/>
    <property type="match status" value="1"/>
</dbReference>
<dbReference type="UniPathway" id="UPA00588">
    <property type="reaction ID" value="UER00649"/>
</dbReference>
<evidence type="ECO:0000256" key="7">
    <source>
        <dbReference type="RuleBase" id="RU003331"/>
    </source>
</evidence>
<comment type="catalytic activity">
    <reaction evidence="5 7">
        <text>AMP + ATP = 2 ADP</text>
        <dbReference type="Rhea" id="RHEA:12973"/>
        <dbReference type="ChEBI" id="CHEBI:30616"/>
        <dbReference type="ChEBI" id="CHEBI:456215"/>
        <dbReference type="ChEBI" id="CHEBI:456216"/>
        <dbReference type="EC" id="2.7.4.3"/>
    </reaction>
</comment>
<keyword evidence="1 5" id="KW-0808">Transferase</keyword>
<feature type="region of interest" description="LID" evidence="5">
    <location>
        <begin position="126"/>
        <end position="163"/>
    </location>
</feature>
<dbReference type="NCBIfam" id="NF001380">
    <property type="entry name" value="PRK00279.1-2"/>
    <property type="match status" value="1"/>
</dbReference>
<reference evidence="9" key="1">
    <citation type="journal article" date="2015" name="ISME J.">
        <title>Aquifer environment selects for microbial species cohorts in sediment and groundwater.</title>
        <authorList>
            <person name="Hug L.A."/>
            <person name="Thomas B.C."/>
            <person name="Brown C.T."/>
            <person name="Frischkorn K.R."/>
            <person name="Williams K.H."/>
            <person name="Tringe S.G."/>
            <person name="Banfield J.F."/>
        </authorList>
    </citation>
    <scope>NUCLEOTIDE SEQUENCE</scope>
</reference>
<keyword evidence="5" id="KW-0963">Cytoplasm</keyword>
<feature type="binding site" evidence="5">
    <location>
        <begin position="85"/>
        <end position="88"/>
    </location>
    <ligand>
        <name>AMP</name>
        <dbReference type="ChEBI" id="CHEBI:456215"/>
    </ligand>
</feature>
<feature type="binding site" evidence="5">
    <location>
        <begin position="10"/>
        <end position="15"/>
    </location>
    <ligand>
        <name>ATP</name>
        <dbReference type="ChEBI" id="CHEBI:30616"/>
    </ligand>
</feature>
<feature type="binding site" evidence="5">
    <location>
        <position position="171"/>
    </location>
    <ligand>
        <name>AMP</name>
        <dbReference type="ChEBI" id="CHEBI:456215"/>
    </ligand>
</feature>
<dbReference type="NCBIfam" id="NF001381">
    <property type="entry name" value="PRK00279.1-3"/>
    <property type="match status" value="1"/>
</dbReference>
<dbReference type="NCBIfam" id="TIGR01351">
    <property type="entry name" value="adk"/>
    <property type="match status" value="1"/>
</dbReference>
<keyword evidence="5 7" id="KW-0067">ATP-binding</keyword>
<organism evidence="9">
    <name type="scientific">uncultured bacterium Rifle_16ft_4_minimus_4226</name>
    <dbReference type="NCBI Taxonomy" id="1665160"/>
    <lineage>
        <taxon>Bacteria</taxon>
        <taxon>environmental samples</taxon>
    </lineage>
</organism>
<feature type="region of interest" description="NMP" evidence="5">
    <location>
        <begin position="30"/>
        <end position="59"/>
    </location>
</feature>
<dbReference type="NCBIfam" id="NF011100">
    <property type="entry name" value="PRK14527.1"/>
    <property type="match status" value="1"/>
</dbReference>
<feature type="binding site" evidence="5">
    <location>
        <position position="31"/>
    </location>
    <ligand>
        <name>AMP</name>
        <dbReference type="ChEBI" id="CHEBI:456215"/>
    </ligand>
</feature>
<dbReference type="GO" id="GO:0004017">
    <property type="term" value="F:AMP kinase activity"/>
    <property type="evidence" value="ECO:0007669"/>
    <property type="project" value="UniProtKB-UniRule"/>
</dbReference>
<dbReference type="GO" id="GO:0005524">
    <property type="term" value="F:ATP binding"/>
    <property type="evidence" value="ECO:0007669"/>
    <property type="project" value="UniProtKB-UniRule"/>
</dbReference>
<comment type="caution">
    <text evidence="5">Lacks conserved residue(s) required for the propagation of feature annotation.</text>
</comment>
<dbReference type="SUPFAM" id="SSF57774">
    <property type="entry name" value="Microbial and mitochondrial ADK, insert 'zinc finger' domain"/>
    <property type="match status" value="1"/>
</dbReference>
<keyword evidence="5" id="KW-0862">Zinc</keyword>
<evidence type="ECO:0000256" key="2">
    <source>
        <dbReference type="ARBA" id="ARBA00022727"/>
    </source>
</evidence>
<feature type="domain" description="Adenylate kinase active site lid" evidence="8">
    <location>
        <begin position="127"/>
        <end position="162"/>
    </location>
</feature>
<sequence length="217" mass="24354">MRLILFGPPGAGKGTQAKLLGQRYGIPQVSTGDILREAIKKGTPLGLEAKGYMDRGALVPDRVVIGIIEERLQDRDCAKGFILDGFPRTIAQAEALSLALKRLRRDLDCVININIDHEELWKRLTGRRVCCKCGEEFNIYYKKPSQDNICDKCGSGLIQRDDDQEATIENRLRVYKEQTEPLLGYYQKENKLKTAAGQGDIPSVSQKIYQILEENGL</sequence>
<evidence type="ECO:0000259" key="8">
    <source>
        <dbReference type="Pfam" id="PF05191"/>
    </source>
</evidence>
<dbReference type="FunFam" id="3.40.50.300:FF:000106">
    <property type="entry name" value="Adenylate kinase mitochondrial"/>
    <property type="match status" value="1"/>
</dbReference>
<dbReference type="InterPro" id="IPR006259">
    <property type="entry name" value="Adenyl_kin_sub"/>
</dbReference>
<dbReference type="EC" id="2.7.4.3" evidence="5 7"/>
<feature type="binding site" evidence="5">
    <location>
        <position position="130"/>
    </location>
    <ligand>
        <name>Zn(2+)</name>
        <dbReference type="ChEBI" id="CHEBI:29105"/>
        <note>structural</note>
    </ligand>
</feature>
<dbReference type="InterPro" id="IPR027417">
    <property type="entry name" value="P-loop_NTPase"/>
</dbReference>